<feature type="domain" description="PAS" evidence="3">
    <location>
        <begin position="101"/>
        <end position="167"/>
    </location>
</feature>
<dbReference type="SMART" id="SM00091">
    <property type="entry name" value="PAS"/>
    <property type="match status" value="1"/>
</dbReference>
<reference evidence="4 5" key="1">
    <citation type="submission" date="2019-02" db="EMBL/GenBank/DDBJ databases">
        <title>Genomic Encyclopedia of Type Strains, Phase IV (KMG-IV): sequencing the most valuable type-strain genomes for metagenomic binning, comparative biology and taxonomic classification.</title>
        <authorList>
            <person name="Goeker M."/>
        </authorList>
    </citation>
    <scope>NUCLEOTIDE SEQUENCE [LARGE SCALE GENOMIC DNA]</scope>
    <source>
        <strain evidence="4 5">DSM 16618</strain>
    </source>
</reference>
<dbReference type="EMBL" id="SGWZ01000004">
    <property type="protein sequence ID" value="RZS67535.1"/>
    <property type="molecule type" value="Genomic_DNA"/>
</dbReference>
<keyword evidence="2" id="KW-0812">Transmembrane</keyword>
<comment type="caution">
    <text evidence="4">The sequence shown here is derived from an EMBL/GenBank/DDBJ whole genome shotgun (WGS) entry which is preliminary data.</text>
</comment>
<organism evidence="4 5">
    <name type="scientific">Kerstersia gyiorum</name>
    <dbReference type="NCBI Taxonomy" id="206506"/>
    <lineage>
        <taxon>Bacteria</taxon>
        <taxon>Pseudomonadati</taxon>
        <taxon>Pseudomonadota</taxon>
        <taxon>Betaproteobacteria</taxon>
        <taxon>Burkholderiales</taxon>
        <taxon>Alcaligenaceae</taxon>
        <taxon>Kerstersia</taxon>
    </lineage>
</organism>
<evidence type="ECO:0000256" key="1">
    <source>
        <dbReference type="SAM" id="MobiDB-lite"/>
    </source>
</evidence>
<evidence type="ECO:0000313" key="5">
    <source>
        <dbReference type="Proteomes" id="UP000292039"/>
    </source>
</evidence>
<dbReference type="InterPro" id="IPR035965">
    <property type="entry name" value="PAS-like_dom_sf"/>
</dbReference>
<dbReference type="Pfam" id="PF13188">
    <property type="entry name" value="PAS_8"/>
    <property type="match status" value="1"/>
</dbReference>
<protein>
    <submittedName>
        <fullName evidence="4">PAS domain-containing protein</fullName>
    </submittedName>
</protein>
<gene>
    <name evidence="4" type="ORF">EV679_2761</name>
</gene>
<proteinExistence type="predicted"/>
<keyword evidence="2" id="KW-0472">Membrane</keyword>
<name>A0A4Q7MGW5_9BURK</name>
<evidence type="ECO:0000313" key="4">
    <source>
        <dbReference type="EMBL" id="RZS67535.1"/>
    </source>
</evidence>
<keyword evidence="2" id="KW-1133">Transmembrane helix</keyword>
<feature type="compositionally biased region" description="Polar residues" evidence="1">
    <location>
        <begin position="223"/>
        <end position="236"/>
    </location>
</feature>
<accession>A0A4Q7MGW5</accession>
<feature type="region of interest" description="Disordered" evidence="1">
    <location>
        <begin position="217"/>
        <end position="236"/>
    </location>
</feature>
<evidence type="ECO:0000259" key="3">
    <source>
        <dbReference type="SMART" id="SM00091"/>
    </source>
</evidence>
<dbReference type="InterPro" id="IPR000014">
    <property type="entry name" value="PAS"/>
</dbReference>
<dbReference type="SUPFAM" id="SSF55785">
    <property type="entry name" value="PYP-like sensor domain (PAS domain)"/>
    <property type="match status" value="1"/>
</dbReference>
<feature type="transmembrane region" description="Helical" evidence="2">
    <location>
        <begin position="31"/>
        <end position="48"/>
    </location>
</feature>
<evidence type="ECO:0000256" key="2">
    <source>
        <dbReference type="SAM" id="Phobius"/>
    </source>
</evidence>
<dbReference type="AlphaFoldDB" id="A0A4Q7MGW5"/>
<dbReference type="Proteomes" id="UP000292039">
    <property type="component" value="Unassembled WGS sequence"/>
</dbReference>
<sequence>MHVPMTPSNFAIPLPLLLVFAVAVGVQTALGGYAGLIVCALGVLALYWRSRRRQQRLLHWSVQLDSTPPAALRGYDELIANIYRQHRHLRKQTEQAHTVFDDWQTMLNALPFGVLRLDGELQLTWCNQNAERLLSLNLPEDLGFRLSNILRTPAFVSYASKQDDWQEGITLQLPAGQIQAQLVDDKQGGAVLLVFPQALAVSTIIDAPAPLADAAHPPLPSIATDTQVDTSNRVAA</sequence>